<dbReference type="CDD" id="cd20335">
    <property type="entry name" value="BRcat_RBR"/>
    <property type="match status" value="1"/>
</dbReference>
<dbReference type="EMBL" id="JAADJZ010000028">
    <property type="protein sequence ID" value="KAF2866427.1"/>
    <property type="molecule type" value="Genomic_DNA"/>
</dbReference>
<evidence type="ECO:0000313" key="14">
    <source>
        <dbReference type="Proteomes" id="UP000481861"/>
    </source>
</evidence>
<keyword evidence="6 9" id="KW-0863">Zinc-finger</keyword>
<evidence type="ECO:0000259" key="11">
    <source>
        <dbReference type="PROSITE" id="PS50089"/>
    </source>
</evidence>
<dbReference type="PROSITE" id="PS00518">
    <property type="entry name" value="ZF_RING_1"/>
    <property type="match status" value="1"/>
</dbReference>
<dbReference type="CDD" id="cd22584">
    <property type="entry name" value="Rcat_RBR_unk"/>
    <property type="match status" value="1"/>
</dbReference>
<evidence type="ECO:0000256" key="3">
    <source>
        <dbReference type="ARBA" id="ARBA00022679"/>
    </source>
</evidence>
<dbReference type="PROSITE" id="PS51873">
    <property type="entry name" value="TRIAD"/>
    <property type="match status" value="1"/>
</dbReference>
<dbReference type="EC" id="2.3.2.31" evidence="2"/>
<dbReference type="AlphaFoldDB" id="A0A7C8I7K7"/>
<protein>
    <recommendedName>
        <fullName evidence="2">RBR-type E3 ubiquitin transferase</fullName>
        <ecNumber evidence="2">2.3.2.31</ecNumber>
    </recommendedName>
</protein>
<dbReference type="InterPro" id="IPR001841">
    <property type="entry name" value="Znf_RING"/>
</dbReference>
<dbReference type="SUPFAM" id="SSF57850">
    <property type="entry name" value="RING/U-box"/>
    <property type="match status" value="3"/>
</dbReference>
<keyword evidence="14" id="KW-1185">Reference proteome</keyword>
<evidence type="ECO:0000256" key="7">
    <source>
        <dbReference type="ARBA" id="ARBA00022786"/>
    </source>
</evidence>
<evidence type="ECO:0000256" key="10">
    <source>
        <dbReference type="SAM" id="MobiDB-lite"/>
    </source>
</evidence>
<evidence type="ECO:0000259" key="12">
    <source>
        <dbReference type="PROSITE" id="PS51873"/>
    </source>
</evidence>
<dbReference type="InterPro" id="IPR044066">
    <property type="entry name" value="TRIAD_supradom"/>
</dbReference>
<dbReference type="PROSITE" id="PS50089">
    <property type="entry name" value="ZF_RING_2"/>
    <property type="match status" value="1"/>
</dbReference>
<dbReference type="Proteomes" id="UP000481861">
    <property type="component" value="Unassembled WGS sequence"/>
</dbReference>
<feature type="domain" description="RING-type" evidence="11">
    <location>
        <begin position="163"/>
        <end position="207"/>
    </location>
</feature>
<accession>A0A7C8I7K7</accession>
<keyword evidence="3" id="KW-0808">Transferase</keyword>
<dbReference type="Pfam" id="PF01485">
    <property type="entry name" value="IBR"/>
    <property type="match status" value="1"/>
</dbReference>
<evidence type="ECO:0000256" key="6">
    <source>
        <dbReference type="ARBA" id="ARBA00022771"/>
    </source>
</evidence>
<name>A0A7C8I7K7_9PLEO</name>
<dbReference type="InterPro" id="IPR013083">
    <property type="entry name" value="Znf_RING/FYVE/PHD"/>
</dbReference>
<comment type="caution">
    <text evidence="13">The sequence shown here is derived from an EMBL/GenBank/DDBJ whole genome shotgun (WGS) entry which is preliminary data.</text>
</comment>
<dbReference type="GO" id="GO:0016567">
    <property type="term" value="P:protein ubiquitination"/>
    <property type="evidence" value="ECO:0007669"/>
    <property type="project" value="InterPro"/>
</dbReference>
<sequence>MDDELVALTLQLEEISLHSKSSKGKSPVNQPSDGDLAVSSYQDELKGYKAFTEDRKLAQSIASAVYTDGPIIADVAAQDLRSHEDRRAALQLSHEDPEMEDLPPSVSDELGANVQEWMATISETLAMTSVKDFSDEETEAGPSRTYAERQVDRMKKYATEFQCVVCIERFRYSLMVTAKCGHRYCAECIKSLFMRSMKDETLFPPRCCKEPVPLDSVAPHMSAEELASFKLASVELSTQERVYCSNRECGTFIVPDRIDVGTRRAICGTCGTATCSICKNRYHNDADCPDDPALHQTRELARDLGWQTCYACHSVVELRYGCFHMTCRCKAQFCYVCGVQWKNCQCPEADARRIEERAEDIVDREAPANLPHAERQQRVRQIQHDLEENHECEHPGKFQRVFDGPRRGFRCEMCDARHWKYILRCRHCYLSVCEECRRNRI</sequence>
<evidence type="ECO:0000256" key="2">
    <source>
        <dbReference type="ARBA" id="ARBA00012251"/>
    </source>
</evidence>
<dbReference type="PANTHER" id="PTHR11685">
    <property type="entry name" value="RBR FAMILY RING FINGER AND IBR DOMAIN-CONTAINING"/>
    <property type="match status" value="1"/>
</dbReference>
<dbReference type="SMART" id="SM00647">
    <property type="entry name" value="IBR"/>
    <property type="match status" value="1"/>
</dbReference>
<evidence type="ECO:0000256" key="5">
    <source>
        <dbReference type="ARBA" id="ARBA00022737"/>
    </source>
</evidence>
<evidence type="ECO:0000256" key="8">
    <source>
        <dbReference type="ARBA" id="ARBA00022833"/>
    </source>
</evidence>
<reference evidence="13 14" key="1">
    <citation type="submission" date="2020-01" db="EMBL/GenBank/DDBJ databases">
        <authorList>
            <consortium name="DOE Joint Genome Institute"/>
            <person name="Haridas S."/>
            <person name="Albert R."/>
            <person name="Binder M."/>
            <person name="Bloem J."/>
            <person name="Labutti K."/>
            <person name="Salamov A."/>
            <person name="Andreopoulos B."/>
            <person name="Baker S.E."/>
            <person name="Barry K."/>
            <person name="Bills G."/>
            <person name="Bluhm B.H."/>
            <person name="Cannon C."/>
            <person name="Castanera R."/>
            <person name="Culley D.E."/>
            <person name="Daum C."/>
            <person name="Ezra D."/>
            <person name="Gonzalez J.B."/>
            <person name="Henrissat B."/>
            <person name="Kuo A."/>
            <person name="Liang C."/>
            <person name="Lipzen A."/>
            <person name="Lutzoni F."/>
            <person name="Magnuson J."/>
            <person name="Mondo S."/>
            <person name="Nolan M."/>
            <person name="Ohm R."/>
            <person name="Pangilinan J."/>
            <person name="Park H.-J.H."/>
            <person name="Ramirez L."/>
            <person name="Alfaro M."/>
            <person name="Sun H."/>
            <person name="Tritt A."/>
            <person name="Yoshinaga Y."/>
            <person name="Zwiers L.-H.L."/>
            <person name="Turgeon B.G."/>
            <person name="Goodwin S.B."/>
            <person name="Spatafora J.W."/>
            <person name="Crous P.W."/>
            <person name="Grigoriev I.V."/>
        </authorList>
    </citation>
    <scope>NUCLEOTIDE SEQUENCE [LARGE SCALE GENOMIC DNA]</scope>
    <source>
        <strain evidence="13 14">CBS 611.86</strain>
    </source>
</reference>
<dbReference type="Gene3D" id="1.20.120.1750">
    <property type="match status" value="1"/>
</dbReference>
<keyword evidence="8" id="KW-0862">Zinc</keyword>
<dbReference type="GO" id="GO:0008270">
    <property type="term" value="F:zinc ion binding"/>
    <property type="evidence" value="ECO:0007669"/>
    <property type="project" value="UniProtKB-KW"/>
</dbReference>
<keyword evidence="4" id="KW-0479">Metal-binding</keyword>
<dbReference type="InterPro" id="IPR031127">
    <property type="entry name" value="E3_UB_ligase_RBR"/>
</dbReference>
<organism evidence="13 14">
    <name type="scientific">Massariosphaeria phaeospora</name>
    <dbReference type="NCBI Taxonomy" id="100035"/>
    <lineage>
        <taxon>Eukaryota</taxon>
        <taxon>Fungi</taxon>
        <taxon>Dikarya</taxon>
        <taxon>Ascomycota</taxon>
        <taxon>Pezizomycotina</taxon>
        <taxon>Dothideomycetes</taxon>
        <taxon>Pleosporomycetidae</taxon>
        <taxon>Pleosporales</taxon>
        <taxon>Pleosporales incertae sedis</taxon>
        <taxon>Massariosphaeria</taxon>
    </lineage>
</organism>
<gene>
    <name evidence="13" type="ORF">BDV95DRAFT_631857</name>
</gene>
<keyword evidence="7" id="KW-0833">Ubl conjugation pathway</keyword>
<evidence type="ECO:0000256" key="1">
    <source>
        <dbReference type="ARBA" id="ARBA00001798"/>
    </source>
</evidence>
<dbReference type="GO" id="GO:0061630">
    <property type="term" value="F:ubiquitin protein ligase activity"/>
    <property type="evidence" value="ECO:0007669"/>
    <property type="project" value="UniProtKB-EC"/>
</dbReference>
<feature type="domain" description="RING-type" evidence="12">
    <location>
        <begin position="159"/>
        <end position="350"/>
    </location>
</feature>
<dbReference type="OrthoDB" id="10009520at2759"/>
<feature type="region of interest" description="Disordered" evidence="10">
    <location>
        <begin position="18"/>
        <end position="37"/>
    </location>
</feature>
<comment type="catalytic activity">
    <reaction evidence="1">
        <text>[E2 ubiquitin-conjugating enzyme]-S-ubiquitinyl-L-cysteine + [acceptor protein]-L-lysine = [E2 ubiquitin-conjugating enzyme]-L-cysteine + [acceptor protein]-N(6)-ubiquitinyl-L-lysine.</text>
        <dbReference type="EC" id="2.3.2.31"/>
    </reaction>
</comment>
<evidence type="ECO:0000313" key="13">
    <source>
        <dbReference type="EMBL" id="KAF2866427.1"/>
    </source>
</evidence>
<dbReference type="InterPro" id="IPR017907">
    <property type="entry name" value="Znf_RING_CS"/>
</dbReference>
<proteinExistence type="predicted"/>
<keyword evidence="5" id="KW-0677">Repeat</keyword>
<evidence type="ECO:0000256" key="4">
    <source>
        <dbReference type="ARBA" id="ARBA00022723"/>
    </source>
</evidence>
<dbReference type="Gene3D" id="3.30.40.10">
    <property type="entry name" value="Zinc/RING finger domain, C3HC4 (zinc finger)"/>
    <property type="match status" value="1"/>
</dbReference>
<dbReference type="InterPro" id="IPR002867">
    <property type="entry name" value="IBR_dom"/>
</dbReference>
<evidence type="ECO:0000256" key="9">
    <source>
        <dbReference type="PROSITE-ProRule" id="PRU00175"/>
    </source>
</evidence>